<dbReference type="PANTHER" id="PTHR15629:SF2">
    <property type="entry name" value="SH3 DOMAIN-CONTAINING YSC84-LIKE PROTEIN 1"/>
    <property type="match status" value="1"/>
</dbReference>
<dbReference type="eggNOG" id="COG2930">
    <property type="taxonomic scope" value="Bacteria"/>
</dbReference>
<dbReference type="GO" id="GO:0035091">
    <property type="term" value="F:phosphatidylinositol binding"/>
    <property type="evidence" value="ECO:0007669"/>
    <property type="project" value="TreeGrafter"/>
</dbReference>
<evidence type="ECO:0000256" key="1">
    <source>
        <dbReference type="SAM" id="SignalP"/>
    </source>
</evidence>
<proteinExistence type="predicted"/>
<gene>
    <name evidence="3" type="ORF">Mucpa_5278</name>
</gene>
<dbReference type="HOGENOM" id="CLU_015320_4_1_10"/>
<evidence type="ECO:0000259" key="2">
    <source>
        <dbReference type="Pfam" id="PF04366"/>
    </source>
</evidence>
<dbReference type="Proteomes" id="UP000002774">
    <property type="component" value="Chromosome"/>
</dbReference>
<keyword evidence="4" id="KW-1185">Reference proteome</keyword>
<sequence length="227" mass="24126">MKTLKFLKVPVMALFGISLMLMSATIQEKEQDKIEDASGVLRDFGKMKESIPRELLANTNGIIIIPKLINAGLVIGGKRGKGVAMVKNADGKWSNPVFVTLTGGSFGLQAGVQSVDLVLVFKNSKTLHRIGTGSFTLGGDISAAAGPVGRSSSANTDYKLEAEVYSYSRSRGLFAGISLNGAALSVDEKADKAFYGQSYTARTLFANDDRTSSSAVKELKTSLTALY</sequence>
<dbReference type="Pfam" id="PF04366">
    <property type="entry name" value="Ysc84"/>
    <property type="match status" value="1"/>
</dbReference>
<feature type="chain" id="PRO_5003557071" description="Ysc84 actin-binding domain-containing protein" evidence="1">
    <location>
        <begin position="24"/>
        <end position="227"/>
    </location>
</feature>
<dbReference type="STRING" id="714943.Mucpa_5278"/>
<evidence type="ECO:0000313" key="3">
    <source>
        <dbReference type="EMBL" id="EHQ29353.1"/>
    </source>
</evidence>
<keyword evidence="1" id="KW-0732">Signal</keyword>
<name>H1Y5K1_9SPHI</name>
<dbReference type="EMBL" id="CM001403">
    <property type="protein sequence ID" value="EHQ29353.1"/>
    <property type="molecule type" value="Genomic_DNA"/>
</dbReference>
<protein>
    <recommendedName>
        <fullName evidence="2">Ysc84 actin-binding domain-containing protein</fullName>
    </recommendedName>
</protein>
<accession>H1Y5K1</accession>
<dbReference type="AlphaFoldDB" id="H1Y5K1"/>
<reference evidence="3" key="1">
    <citation type="submission" date="2011-09" db="EMBL/GenBank/DDBJ databases">
        <title>The permanent draft genome of Mucilaginibacter paludis DSM 18603.</title>
        <authorList>
            <consortium name="US DOE Joint Genome Institute (JGI-PGF)"/>
            <person name="Lucas S."/>
            <person name="Han J."/>
            <person name="Lapidus A."/>
            <person name="Bruce D."/>
            <person name="Goodwin L."/>
            <person name="Pitluck S."/>
            <person name="Peters L."/>
            <person name="Kyrpides N."/>
            <person name="Mavromatis K."/>
            <person name="Ivanova N."/>
            <person name="Mikhailova N."/>
            <person name="Held B."/>
            <person name="Detter J.C."/>
            <person name="Tapia R."/>
            <person name="Han C."/>
            <person name="Land M."/>
            <person name="Hauser L."/>
            <person name="Markowitz V."/>
            <person name="Cheng J.-F."/>
            <person name="Hugenholtz P."/>
            <person name="Woyke T."/>
            <person name="Wu D."/>
            <person name="Tindall B."/>
            <person name="Brambilla E."/>
            <person name="Klenk H.-P."/>
            <person name="Eisen J.A."/>
        </authorList>
    </citation>
    <scope>NUCLEOTIDE SEQUENCE [LARGE SCALE GENOMIC DNA]</scope>
    <source>
        <strain evidence="3">DSM 18603</strain>
    </source>
</reference>
<dbReference type="InterPro" id="IPR051702">
    <property type="entry name" value="SH3_domain_YSC84-like"/>
</dbReference>
<evidence type="ECO:0000313" key="4">
    <source>
        <dbReference type="Proteomes" id="UP000002774"/>
    </source>
</evidence>
<feature type="signal peptide" evidence="1">
    <location>
        <begin position="1"/>
        <end position="23"/>
    </location>
</feature>
<dbReference type="CDD" id="cd11524">
    <property type="entry name" value="SYLF"/>
    <property type="match status" value="1"/>
</dbReference>
<organism evidence="3 4">
    <name type="scientific">Mucilaginibacter paludis DSM 18603</name>
    <dbReference type="NCBI Taxonomy" id="714943"/>
    <lineage>
        <taxon>Bacteria</taxon>
        <taxon>Pseudomonadati</taxon>
        <taxon>Bacteroidota</taxon>
        <taxon>Sphingobacteriia</taxon>
        <taxon>Sphingobacteriales</taxon>
        <taxon>Sphingobacteriaceae</taxon>
        <taxon>Mucilaginibacter</taxon>
    </lineage>
</organism>
<dbReference type="RefSeq" id="WP_008510509.1">
    <property type="nucleotide sequence ID" value="NZ_CM001403.1"/>
</dbReference>
<feature type="domain" description="Ysc84 actin-binding" evidence="2">
    <location>
        <begin position="102"/>
        <end position="225"/>
    </location>
</feature>
<dbReference type="PANTHER" id="PTHR15629">
    <property type="entry name" value="SH3YL1 PROTEIN"/>
    <property type="match status" value="1"/>
</dbReference>
<dbReference type="InterPro" id="IPR007461">
    <property type="entry name" value="Ysc84_actin-binding"/>
</dbReference>